<sequence length="286" mass="32813">MPQSNSKQPITGNGEQYYTIYVGKAPREAFAVDKDSEKLLRAASPFFAAKFDEQKRIIKLPSFDPETFRDYKDWLHTRRSNPRLQADSPERMKEWRPVCQAYVLGEHLKDYGYCNAMADVLAKYAGTSSEGSVKDLLACVENVFSRTARTSPIRNLLIDTIDGRILSTLPHAKLQSRLEALPQFTAGLFMRQKSKKIQSQWSDTCQYHHHKSGESCHADTETSIWTDIRNMFHDWSFFISTNAQGINDSYHAFQPCVSSTYTVLEKLREKCKAAFFWCKGFVKAHL</sequence>
<protein>
    <recommendedName>
        <fullName evidence="3">BTB domain-containing protein</fullName>
    </recommendedName>
</protein>
<organism evidence="1 2">
    <name type="scientific">Karstenula rhodostoma CBS 690.94</name>
    <dbReference type="NCBI Taxonomy" id="1392251"/>
    <lineage>
        <taxon>Eukaryota</taxon>
        <taxon>Fungi</taxon>
        <taxon>Dikarya</taxon>
        <taxon>Ascomycota</taxon>
        <taxon>Pezizomycotina</taxon>
        <taxon>Dothideomycetes</taxon>
        <taxon>Pleosporomycetidae</taxon>
        <taxon>Pleosporales</taxon>
        <taxon>Massarineae</taxon>
        <taxon>Didymosphaeriaceae</taxon>
        <taxon>Karstenula</taxon>
    </lineage>
</organism>
<gene>
    <name evidence="1" type="ORF">P171DRAFT_468351</name>
</gene>
<dbReference type="AlphaFoldDB" id="A0A9P4PXB4"/>
<dbReference type="OrthoDB" id="1022638at2759"/>
<dbReference type="Proteomes" id="UP000799764">
    <property type="component" value="Unassembled WGS sequence"/>
</dbReference>
<dbReference type="EMBL" id="MU001492">
    <property type="protein sequence ID" value="KAF2451937.1"/>
    <property type="molecule type" value="Genomic_DNA"/>
</dbReference>
<name>A0A9P4PXB4_9PLEO</name>
<evidence type="ECO:0000313" key="2">
    <source>
        <dbReference type="Proteomes" id="UP000799764"/>
    </source>
</evidence>
<comment type="caution">
    <text evidence="1">The sequence shown here is derived from an EMBL/GenBank/DDBJ whole genome shotgun (WGS) entry which is preliminary data.</text>
</comment>
<reference evidence="1" key="1">
    <citation type="journal article" date="2020" name="Stud. Mycol.">
        <title>101 Dothideomycetes genomes: a test case for predicting lifestyles and emergence of pathogens.</title>
        <authorList>
            <person name="Haridas S."/>
            <person name="Albert R."/>
            <person name="Binder M."/>
            <person name="Bloem J."/>
            <person name="Labutti K."/>
            <person name="Salamov A."/>
            <person name="Andreopoulos B."/>
            <person name="Baker S."/>
            <person name="Barry K."/>
            <person name="Bills G."/>
            <person name="Bluhm B."/>
            <person name="Cannon C."/>
            <person name="Castanera R."/>
            <person name="Culley D."/>
            <person name="Daum C."/>
            <person name="Ezra D."/>
            <person name="Gonzalez J."/>
            <person name="Henrissat B."/>
            <person name="Kuo A."/>
            <person name="Liang C."/>
            <person name="Lipzen A."/>
            <person name="Lutzoni F."/>
            <person name="Magnuson J."/>
            <person name="Mondo S."/>
            <person name="Nolan M."/>
            <person name="Ohm R."/>
            <person name="Pangilinan J."/>
            <person name="Park H.-J."/>
            <person name="Ramirez L."/>
            <person name="Alfaro M."/>
            <person name="Sun H."/>
            <person name="Tritt A."/>
            <person name="Yoshinaga Y."/>
            <person name="Zwiers L.-H."/>
            <person name="Turgeon B."/>
            <person name="Goodwin S."/>
            <person name="Spatafora J."/>
            <person name="Crous P."/>
            <person name="Grigoriev I."/>
        </authorList>
    </citation>
    <scope>NUCLEOTIDE SEQUENCE</scope>
    <source>
        <strain evidence="1">CBS 690.94</strain>
    </source>
</reference>
<proteinExistence type="predicted"/>
<evidence type="ECO:0000313" key="1">
    <source>
        <dbReference type="EMBL" id="KAF2451937.1"/>
    </source>
</evidence>
<evidence type="ECO:0008006" key="3">
    <source>
        <dbReference type="Google" id="ProtNLM"/>
    </source>
</evidence>
<keyword evidence="2" id="KW-1185">Reference proteome</keyword>
<accession>A0A9P4PXB4</accession>